<name>A0A4S8MG18_DENBC</name>
<feature type="compositionally biased region" description="Polar residues" evidence="1">
    <location>
        <begin position="21"/>
        <end position="31"/>
    </location>
</feature>
<dbReference type="OrthoDB" id="2686745at2759"/>
<evidence type="ECO:0000313" key="3">
    <source>
        <dbReference type="Proteomes" id="UP000297245"/>
    </source>
</evidence>
<proteinExistence type="predicted"/>
<feature type="compositionally biased region" description="Low complexity" evidence="1">
    <location>
        <begin position="51"/>
        <end position="63"/>
    </location>
</feature>
<feature type="compositionally biased region" description="Polar residues" evidence="1">
    <location>
        <begin position="68"/>
        <end position="85"/>
    </location>
</feature>
<dbReference type="EMBL" id="ML179087">
    <property type="protein sequence ID" value="THV01605.1"/>
    <property type="molecule type" value="Genomic_DNA"/>
</dbReference>
<organism evidence="2 3">
    <name type="scientific">Dendrothele bispora (strain CBS 962.96)</name>
    <dbReference type="NCBI Taxonomy" id="1314807"/>
    <lineage>
        <taxon>Eukaryota</taxon>
        <taxon>Fungi</taxon>
        <taxon>Dikarya</taxon>
        <taxon>Basidiomycota</taxon>
        <taxon>Agaricomycotina</taxon>
        <taxon>Agaricomycetes</taxon>
        <taxon>Agaricomycetidae</taxon>
        <taxon>Agaricales</taxon>
        <taxon>Agaricales incertae sedis</taxon>
        <taxon>Dendrothele</taxon>
    </lineage>
</organism>
<sequence>MDAHSTHIISVNDADYYSLGMSRSSQSETSVPPSPLSSLSPLSSAPPSPAPNESRAAASSPAPDESHTAPTNEQSSSLPGISSNRIKTRSQKPYPSPVVQYPPQTASASNATGSNRVQATSSNRVQATSIPKPNSENGRPGRGGYSLKKVLGWDNKEYKRAQNSIKKIVETTLVGTIHLPFTSQPPKMLDVVRNKMLQEFPRLGNYEDSWATDDFIRATMKNIHSNLRIRKLKSISSIWALVRSFCRTLADPRTVNHSQKDLESVVWRSRTDTGWKSGSIWSDAFATAALSRSRLVKEMRKTPDFPRAQQQQIFSTSALSPFDNNVRSFQIITKSDGQPAMQVESNGKMEACSAEELSPMVLTKMKDPLNNI</sequence>
<dbReference type="AlphaFoldDB" id="A0A4S8MG18"/>
<feature type="region of interest" description="Disordered" evidence="1">
    <location>
        <begin position="21"/>
        <end position="145"/>
    </location>
</feature>
<evidence type="ECO:0000313" key="2">
    <source>
        <dbReference type="EMBL" id="THV01605.1"/>
    </source>
</evidence>
<feature type="compositionally biased region" description="Polar residues" evidence="1">
    <location>
        <begin position="105"/>
        <end position="137"/>
    </location>
</feature>
<keyword evidence="3" id="KW-1185">Reference proteome</keyword>
<accession>A0A4S8MG18</accession>
<reference evidence="2 3" key="1">
    <citation type="journal article" date="2019" name="Nat. Ecol. Evol.">
        <title>Megaphylogeny resolves global patterns of mushroom evolution.</title>
        <authorList>
            <person name="Varga T."/>
            <person name="Krizsan K."/>
            <person name="Foldi C."/>
            <person name="Dima B."/>
            <person name="Sanchez-Garcia M."/>
            <person name="Sanchez-Ramirez S."/>
            <person name="Szollosi G.J."/>
            <person name="Szarkandi J.G."/>
            <person name="Papp V."/>
            <person name="Albert L."/>
            <person name="Andreopoulos W."/>
            <person name="Angelini C."/>
            <person name="Antonin V."/>
            <person name="Barry K.W."/>
            <person name="Bougher N.L."/>
            <person name="Buchanan P."/>
            <person name="Buyck B."/>
            <person name="Bense V."/>
            <person name="Catcheside P."/>
            <person name="Chovatia M."/>
            <person name="Cooper J."/>
            <person name="Damon W."/>
            <person name="Desjardin D."/>
            <person name="Finy P."/>
            <person name="Geml J."/>
            <person name="Haridas S."/>
            <person name="Hughes K."/>
            <person name="Justo A."/>
            <person name="Karasinski D."/>
            <person name="Kautmanova I."/>
            <person name="Kiss B."/>
            <person name="Kocsube S."/>
            <person name="Kotiranta H."/>
            <person name="LaButti K.M."/>
            <person name="Lechner B.E."/>
            <person name="Liimatainen K."/>
            <person name="Lipzen A."/>
            <person name="Lukacs Z."/>
            <person name="Mihaltcheva S."/>
            <person name="Morgado L.N."/>
            <person name="Niskanen T."/>
            <person name="Noordeloos M.E."/>
            <person name="Ohm R.A."/>
            <person name="Ortiz-Santana B."/>
            <person name="Ovrebo C."/>
            <person name="Racz N."/>
            <person name="Riley R."/>
            <person name="Savchenko A."/>
            <person name="Shiryaev A."/>
            <person name="Soop K."/>
            <person name="Spirin V."/>
            <person name="Szebenyi C."/>
            <person name="Tomsovsky M."/>
            <person name="Tulloss R.E."/>
            <person name="Uehling J."/>
            <person name="Grigoriev I.V."/>
            <person name="Vagvolgyi C."/>
            <person name="Papp T."/>
            <person name="Martin F.M."/>
            <person name="Miettinen O."/>
            <person name="Hibbett D.S."/>
            <person name="Nagy L.G."/>
        </authorList>
    </citation>
    <scope>NUCLEOTIDE SEQUENCE [LARGE SCALE GENOMIC DNA]</scope>
    <source>
        <strain evidence="2 3">CBS 962.96</strain>
    </source>
</reference>
<protein>
    <submittedName>
        <fullName evidence="2">Uncharacterized protein</fullName>
    </submittedName>
</protein>
<evidence type="ECO:0000256" key="1">
    <source>
        <dbReference type="SAM" id="MobiDB-lite"/>
    </source>
</evidence>
<dbReference type="Proteomes" id="UP000297245">
    <property type="component" value="Unassembled WGS sequence"/>
</dbReference>
<gene>
    <name evidence="2" type="ORF">K435DRAFT_793214</name>
</gene>